<organism evidence="1 2">
    <name type="scientific">Kribbella orskensis</name>
    <dbReference type="NCBI Taxonomy" id="2512216"/>
    <lineage>
        <taxon>Bacteria</taxon>
        <taxon>Bacillati</taxon>
        <taxon>Actinomycetota</taxon>
        <taxon>Actinomycetes</taxon>
        <taxon>Propionibacteriales</taxon>
        <taxon>Kribbellaceae</taxon>
        <taxon>Kribbella</taxon>
    </lineage>
</organism>
<dbReference type="Proteomes" id="UP000295818">
    <property type="component" value="Unassembled WGS sequence"/>
</dbReference>
<comment type="caution">
    <text evidence="1">The sequence shown here is derived from an EMBL/GenBank/DDBJ whole genome shotgun (WGS) entry which is preliminary data.</text>
</comment>
<reference evidence="1 2" key="1">
    <citation type="journal article" date="2015" name="Stand. Genomic Sci.">
        <title>Genomic Encyclopedia of Bacterial and Archaeal Type Strains, Phase III: the genomes of soil and plant-associated and newly described type strains.</title>
        <authorList>
            <person name="Whitman W.B."/>
            <person name="Woyke T."/>
            <person name="Klenk H.P."/>
            <person name="Zhou Y."/>
            <person name="Lilburn T.G."/>
            <person name="Beck B.J."/>
            <person name="De Vos P."/>
            <person name="Vandamme P."/>
            <person name="Eisen J.A."/>
            <person name="Garrity G."/>
            <person name="Hugenholtz P."/>
            <person name="Kyrpides N.C."/>
        </authorList>
    </citation>
    <scope>NUCLEOTIDE SEQUENCE [LARGE SCALE GENOMIC DNA]</scope>
    <source>
        <strain evidence="1 2">VKM Ac-2538</strain>
    </source>
</reference>
<sequence length="65" mass="6958">MVGTKAAVGDCRRTCSCGLRLIVGGISWARPDIFIVDSPTHGDMVHARAGLTRLMANPERLRGHG</sequence>
<evidence type="ECO:0000313" key="2">
    <source>
        <dbReference type="Proteomes" id="UP000295818"/>
    </source>
</evidence>
<gene>
    <name evidence="1" type="ORF">EV644_123100</name>
</gene>
<evidence type="ECO:0000313" key="1">
    <source>
        <dbReference type="EMBL" id="TCO13268.1"/>
    </source>
</evidence>
<keyword evidence="2" id="KW-1185">Reference proteome</keyword>
<dbReference type="EMBL" id="SLWM01000023">
    <property type="protein sequence ID" value="TCO13268.1"/>
    <property type="molecule type" value="Genomic_DNA"/>
</dbReference>
<proteinExistence type="predicted"/>
<protein>
    <submittedName>
        <fullName evidence="1">Uncharacterized protein</fullName>
    </submittedName>
</protein>
<accession>A0ABY2BAG8</accession>
<name>A0ABY2BAG8_9ACTN</name>